<gene>
    <name evidence="2" type="ordered locus">Dacet_2448</name>
</gene>
<dbReference type="OrthoDB" id="9788698at2"/>
<dbReference type="InterPro" id="IPR003729">
    <property type="entry name" value="Bi_nuclease_dom"/>
</dbReference>
<dbReference type="Proteomes" id="UP000002012">
    <property type="component" value="Chromosome"/>
</dbReference>
<dbReference type="Pfam" id="PF02577">
    <property type="entry name" value="BFN_dom"/>
    <property type="match status" value="1"/>
</dbReference>
<dbReference type="STRING" id="522772.Dacet_2448"/>
<dbReference type="AlphaFoldDB" id="D4H3V7"/>
<sequence length="159" mass="18028">MIETSVKCVIKEPLTSRYILVLETLCGHYLIPVYIGAFEAESIYCVQNKIKSPRPMTFDFISGILGYLDEVNIDRAVVDRYEDGLYKASVFVICNKEEKRIDCRPTDAVSLALHMDIPIYVEDDVLNSGKCVDRNNLTKLDNETLGSLIDDHGTVFWNV</sequence>
<dbReference type="HOGENOM" id="CLU_096111_3_1_0"/>
<dbReference type="KEGG" id="dap:Dacet_2448"/>
<name>D4H3V7_DENA2</name>
<keyword evidence="3" id="KW-1185">Reference proteome</keyword>
<dbReference type="RefSeq" id="WP_013011710.1">
    <property type="nucleotide sequence ID" value="NC_013943.1"/>
</dbReference>
<protein>
    <recommendedName>
        <fullName evidence="1">BFN domain-containing protein</fullName>
    </recommendedName>
</protein>
<reference evidence="2" key="1">
    <citation type="journal article" date="2010" name="Stand. Genomic Sci.">
        <title>Complete genome sequence of Denitrovibrio acetiphilus type strain (N2460).</title>
        <authorList>
            <person name="Kiss H."/>
            <person name="Lang E."/>
            <person name="Lapidus A."/>
            <person name="Copeland A."/>
            <person name="Nolan M."/>
            <person name="Glavina Del Rio T."/>
            <person name="Chen F."/>
            <person name="Lucas S."/>
            <person name="Tice H."/>
            <person name="Cheng J.F."/>
            <person name="Han C."/>
            <person name="Goodwin L."/>
            <person name="Pitluck S."/>
            <person name="Liolios K."/>
            <person name="Pati A."/>
            <person name="Ivanova N."/>
            <person name="Mavromatis K."/>
            <person name="Chen A."/>
            <person name="Palaniappan K."/>
            <person name="Land M."/>
            <person name="Hauser L."/>
            <person name="Chang Y.J."/>
            <person name="Jeffries C.D."/>
            <person name="Detter J.C."/>
            <person name="Brettin T."/>
            <person name="Spring S."/>
            <person name="Rohde M."/>
            <person name="Goker M."/>
            <person name="Woyke T."/>
            <person name="Bristow J."/>
            <person name="Eisen J.A."/>
            <person name="Markowitz V."/>
            <person name="Hugenholtz P."/>
            <person name="Kyrpides N.C."/>
            <person name="Klenk H.P."/>
        </authorList>
    </citation>
    <scope>NUCLEOTIDE SEQUENCE [LARGE SCALE GENOMIC DNA]</scope>
    <source>
        <strain evidence="2">DSM 12809</strain>
    </source>
</reference>
<accession>D4H3V7</accession>
<dbReference type="SUPFAM" id="SSF103256">
    <property type="entry name" value="Hypothetical protein TM0160"/>
    <property type="match status" value="1"/>
</dbReference>
<dbReference type="GO" id="GO:0004518">
    <property type="term" value="F:nuclease activity"/>
    <property type="evidence" value="ECO:0007669"/>
    <property type="project" value="InterPro"/>
</dbReference>
<dbReference type="PROSITE" id="PS51658">
    <property type="entry name" value="BFN"/>
    <property type="match status" value="1"/>
</dbReference>
<dbReference type="eggNOG" id="COG1259">
    <property type="taxonomic scope" value="Bacteria"/>
</dbReference>
<feature type="domain" description="BFN" evidence="1">
    <location>
        <begin position="1"/>
        <end position="133"/>
    </location>
</feature>
<evidence type="ECO:0000313" key="2">
    <source>
        <dbReference type="EMBL" id="ADD69209.1"/>
    </source>
</evidence>
<dbReference type="PaxDb" id="522772-Dacet_2448"/>
<proteinExistence type="predicted"/>
<dbReference type="InParanoid" id="D4H3V7"/>
<evidence type="ECO:0000259" key="1">
    <source>
        <dbReference type="PROSITE" id="PS51658"/>
    </source>
</evidence>
<dbReference type="InterPro" id="IPR036104">
    <property type="entry name" value="BFN_sf"/>
</dbReference>
<evidence type="ECO:0000313" key="3">
    <source>
        <dbReference type="Proteomes" id="UP000002012"/>
    </source>
</evidence>
<dbReference type="EMBL" id="CP001968">
    <property type="protein sequence ID" value="ADD69209.1"/>
    <property type="molecule type" value="Genomic_DNA"/>
</dbReference>
<dbReference type="Gene3D" id="3.10.690.10">
    <property type="entry name" value="Bifunctional nuclease domain"/>
    <property type="match status" value="1"/>
</dbReference>
<organism evidence="2 3">
    <name type="scientific">Denitrovibrio acetiphilus (strain DSM 12809 / NBRC 114555 / N2460)</name>
    <dbReference type="NCBI Taxonomy" id="522772"/>
    <lineage>
        <taxon>Bacteria</taxon>
        <taxon>Pseudomonadati</taxon>
        <taxon>Deferribacterota</taxon>
        <taxon>Deferribacteres</taxon>
        <taxon>Deferribacterales</taxon>
        <taxon>Geovibrionaceae</taxon>
        <taxon>Denitrovibrio</taxon>
    </lineage>
</organism>